<name>A0A1H9ELL8_9GAMM</name>
<evidence type="ECO:0000259" key="14">
    <source>
        <dbReference type="Pfam" id="PF13192"/>
    </source>
</evidence>
<evidence type="ECO:0000256" key="3">
    <source>
        <dbReference type="ARBA" id="ARBA00020059"/>
    </source>
</evidence>
<dbReference type="RefSeq" id="WP_091354671.1">
    <property type="nucleotide sequence ID" value="NZ_AP025284.1"/>
</dbReference>
<evidence type="ECO:0000256" key="4">
    <source>
        <dbReference type="ARBA" id="ARBA00022630"/>
    </source>
</evidence>
<feature type="domain" description="FAD/NAD(P)-binding" evidence="13">
    <location>
        <begin position="218"/>
        <end position="504"/>
    </location>
</feature>
<dbReference type="EMBL" id="FOGB01000002">
    <property type="protein sequence ID" value="SEQ25898.1"/>
    <property type="molecule type" value="Genomic_DNA"/>
</dbReference>
<keyword evidence="4" id="KW-0285">Flavoprotein</keyword>
<keyword evidence="11" id="KW-0521">NADP</keyword>
<dbReference type="CDD" id="cd03026">
    <property type="entry name" value="AhpF_NTD_C"/>
    <property type="match status" value="1"/>
</dbReference>
<feature type="domain" description="Thioredoxin-like fold" evidence="14">
    <location>
        <begin position="122"/>
        <end position="199"/>
    </location>
</feature>
<dbReference type="InterPro" id="IPR023753">
    <property type="entry name" value="FAD/NAD-binding_dom"/>
</dbReference>
<evidence type="ECO:0000256" key="7">
    <source>
        <dbReference type="ARBA" id="ARBA00023027"/>
    </source>
</evidence>
<evidence type="ECO:0000256" key="9">
    <source>
        <dbReference type="ARBA" id="ARBA00023284"/>
    </source>
</evidence>
<dbReference type="AlphaFoldDB" id="A0A1H9ELL8"/>
<sequence>MLTTEILQTVKGYTALMKKPVTFVLQTGAHSKRPELVSFLSDLAGVSDNLSLEEADLPETLRSPVSFLLKADGEDTGIRFSGIPAGHEFNSLILAILHASGTDLKLDDSIRQTISSIQETLQFEVFISLSCHNCPDVVQALNQFALLNPNISAEMIDGGLYPEIIAERDIQGVPSVYLNGELFANGKVDAAQLIEKLLQRGASQGQPATQVQTLPLQDVTVIGGGPAGVSAAIYSARKGLKVTLIADRIGGQVKDTMDIENLISVTKTTGPQLSNALQAHMDEYDINIKEYLKVTDIKQGDIKTVSLSSGEQIQTKVIIVATGAKWRELGVPGEKENIGNGVAYCPHCDGPFFKGKDVAVIGGGNSGIEAALDLSGIVNSVTVFEFMPELRADKVLLEKAYAKANIEILKNVATKEIEATNGKVSAISYVDRVSEAEQRLALDGVFVQIGLVPNSQFLDGLLELSRAGEIIIDEKCHTSEAGIYACGDVTTVPYKQIIVSMGEGAKASLSAFEFLLAEGEQLDRAYAAQNEQTTSVA</sequence>
<feature type="binding site" evidence="11">
    <location>
        <begin position="357"/>
        <end position="371"/>
    </location>
    <ligand>
        <name>NAD(+)</name>
        <dbReference type="ChEBI" id="CHEBI:57540"/>
    </ligand>
</feature>
<evidence type="ECO:0000313" key="16">
    <source>
        <dbReference type="Proteomes" id="UP000198749"/>
    </source>
</evidence>
<protein>
    <recommendedName>
        <fullName evidence="3">Alkyl hydroperoxide reductase subunit F</fullName>
    </recommendedName>
</protein>
<accession>A0A1H9ELL8</accession>
<evidence type="ECO:0000259" key="13">
    <source>
        <dbReference type="Pfam" id="PF07992"/>
    </source>
</evidence>
<comment type="similarity">
    <text evidence="1">Belongs to the class-II pyridine nucleotide-disulfide oxidoreductase family.</text>
</comment>
<evidence type="ECO:0000256" key="11">
    <source>
        <dbReference type="PIRSR" id="PIRSR000238-1"/>
    </source>
</evidence>
<dbReference type="STRING" id="355243.SAMN03080615_00939"/>
<dbReference type="InterPro" id="IPR012336">
    <property type="entry name" value="Thioredoxin-like_fold"/>
</dbReference>
<dbReference type="InterPro" id="IPR012081">
    <property type="entry name" value="Alkyl_hydroperoxide_Rdtase_suF"/>
</dbReference>
<dbReference type="PRINTS" id="PR00368">
    <property type="entry name" value="FADPNR"/>
</dbReference>
<feature type="binding site" evidence="11">
    <location>
        <begin position="478"/>
        <end position="488"/>
    </location>
    <ligand>
        <name>FAD</name>
        <dbReference type="ChEBI" id="CHEBI:57692"/>
    </ligand>
</feature>
<dbReference type="Pfam" id="PF07992">
    <property type="entry name" value="Pyr_redox_2"/>
    <property type="match status" value="1"/>
</dbReference>
<feature type="disulfide bond" description="Redox-active" evidence="12">
    <location>
        <begin position="345"/>
        <end position="348"/>
    </location>
</feature>
<dbReference type="NCBIfam" id="TIGR03140">
    <property type="entry name" value="AhpF"/>
    <property type="match status" value="1"/>
</dbReference>
<keyword evidence="9 12" id="KW-0676">Redox-active center</keyword>
<dbReference type="Pfam" id="PF13192">
    <property type="entry name" value="Thioredoxin_3"/>
    <property type="match status" value="1"/>
</dbReference>
<dbReference type="GO" id="GO:0016668">
    <property type="term" value="F:oxidoreductase activity, acting on a sulfur group of donors, NAD(P) as acceptor"/>
    <property type="evidence" value="ECO:0007669"/>
    <property type="project" value="UniProtKB-ARBA"/>
</dbReference>
<dbReference type="OrthoDB" id="9806179at2"/>
<dbReference type="Proteomes" id="UP000198749">
    <property type="component" value="Unassembled WGS sequence"/>
</dbReference>
<dbReference type="InterPro" id="IPR044142">
    <property type="entry name" value="AhpF_NTD_N"/>
</dbReference>
<keyword evidence="8 12" id="KW-1015">Disulfide bond</keyword>
<evidence type="ECO:0000256" key="8">
    <source>
        <dbReference type="ARBA" id="ARBA00023157"/>
    </source>
</evidence>
<dbReference type="GO" id="GO:0102039">
    <property type="term" value="F:NADH-dependent peroxiredoxin activity"/>
    <property type="evidence" value="ECO:0007669"/>
    <property type="project" value="InterPro"/>
</dbReference>
<evidence type="ECO:0000313" key="15">
    <source>
        <dbReference type="EMBL" id="SEQ25898.1"/>
    </source>
</evidence>
<dbReference type="InterPro" id="IPR044141">
    <property type="entry name" value="AhpF_NTD_C"/>
</dbReference>
<dbReference type="InterPro" id="IPR036188">
    <property type="entry name" value="FAD/NAD-bd_sf"/>
</dbReference>
<proteinExistence type="inferred from homology"/>
<dbReference type="GO" id="GO:0000302">
    <property type="term" value="P:response to reactive oxygen species"/>
    <property type="evidence" value="ECO:0007669"/>
    <property type="project" value="InterPro"/>
</dbReference>
<dbReference type="PRINTS" id="PR00469">
    <property type="entry name" value="PNDRDTASEII"/>
</dbReference>
<evidence type="ECO:0000256" key="6">
    <source>
        <dbReference type="ARBA" id="ARBA00023002"/>
    </source>
</evidence>
<dbReference type="Gene3D" id="3.50.50.60">
    <property type="entry name" value="FAD/NAD(P)-binding domain"/>
    <property type="match status" value="2"/>
</dbReference>
<dbReference type="PANTHER" id="PTHR48105">
    <property type="entry name" value="THIOREDOXIN REDUCTASE 1-RELATED-RELATED"/>
    <property type="match status" value="1"/>
</dbReference>
<keyword evidence="6" id="KW-0560">Oxidoreductase</keyword>
<dbReference type="InterPro" id="IPR036249">
    <property type="entry name" value="Thioredoxin-like_sf"/>
</dbReference>
<dbReference type="Gene3D" id="3.40.30.80">
    <property type="match status" value="1"/>
</dbReference>
<dbReference type="InterPro" id="IPR008255">
    <property type="entry name" value="Pyr_nucl-diS_OxRdtase_2_AS"/>
</dbReference>
<evidence type="ECO:0000256" key="5">
    <source>
        <dbReference type="ARBA" id="ARBA00022827"/>
    </source>
</evidence>
<organism evidence="15 16">
    <name type="scientific">Amphritea atlantica</name>
    <dbReference type="NCBI Taxonomy" id="355243"/>
    <lineage>
        <taxon>Bacteria</taxon>
        <taxon>Pseudomonadati</taxon>
        <taxon>Pseudomonadota</taxon>
        <taxon>Gammaproteobacteria</taxon>
        <taxon>Oceanospirillales</taxon>
        <taxon>Oceanospirillaceae</taxon>
        <taxon>Amphritea</taxon>
    </lineage>
</organism>
<evidence type="ECO:0000256" key="1">
    <source>
        <dbReference type="ARBA" id="ARBA00009333"/>
    </source>
</evidence>
<keyword evidence="16" id="KW-1185">Reference proteome</keyword>
<evidence type="ECO:0000256" key="12">
    <source>
        <dbReference type="PIRSR" id="PIRSR000238-2"/>
    </source>
</evidence>
<dbReference type="InterPro" id="IPR050097">
    <property type="entry name" value="Ferredoxin-NADP_redctase_2"/>
</dbReference>
<dbReference type="GO" id="GO:0050660">
    <property type="term" value="F:flavin adenine dinucleotide binding"/>
    <property type="evidence" value="ECO:0007669"/>
    <property type="project" value="InterPro"/>
</dbReference>
<comment type="cofactor">
    <cofactor evidence="11">
        <name>FAD</name>
        <dbReference type="ChEBI" id="CHEBI:57692"/>
    </cofactor>
    <text evidence="11">Binds 1 FAD per subunit.</text>
</comment>
<comment type="subunit">
    <text evidence="2">Homodimer.</text>
</comment>
<dbReference type="PROSITE" id="PS00573">
    <property type="entry name" value="PYRIDINE_REDOX_2"/>
    <property type="match status" value="1"/>
</dbReference>
<dbReference type="PIRSF" id="PIRSF000238">
    <property type="entry name" value="AhpF"/>
    <property type="match status" value="1"/>
</dbReference>
<evidence type="ECO:0000256" key="2">
    <source>
        <dbReference type="ARBA" id="ARBA00011738"/>
    </source>
</evidence>
<keyword evidence="7 11" id="KW-0520">NAD</keyword>
<dbReference type="SUPFAM" id="SSF51905">
    <property type="entry name" value="FAD/NAD(P)-binding domain"/>
    <property type="match status" value="1"/>
</dbReference>
<dbReference type="CDD" id="cd02974">
    <property type="entry name" value="AhpF_NTD_N"/>
    <property type="match status" value="1"/>
</dbReference>
<reference evidence="16" key="1">
    <citation type="submission" date="2016-10" db="EMBL/GenBank/DDBJ databases">
        <authorList>
            <person name="Varghese N."/>
            <person name="Submissions S."/>
        </authorList>
    </citation>
    <scope>NUCLEOTIDE SEQUENCE [LARGE SCALE GENOMIC DNA]</scope>
    <source>
        <strain evidence="16">DSM 18887</strain>
    </source>
</reference>
<dbReference type="GO" id="GO:0051287">
    <property type="term" value="F:NAD binding"/>
    <property type="evidence" value="ECO:0007669"/>
    <property type="project" value="InterPro"/>
</dbReference>
<gene>
    <name evidence="15" type="ORF">SAMN03080615_00939</name>
</gene>
<evidence type="ECO:0000256" key="10">
    <source>
        <dbReference type="ARBA" id="ARBA00024806"/>
    </source>
</evidence>
<feature type="binding site" evidence="11">
    <location>
        <begin position="218"/>
        <end position="233"/>
    </location>
    <ligand>
        <name>FAD</name>
        <dbReference type="ChEBI" id="CHEBI:57692"/>
    </ligand>
</feature>
<keyword evidence="5 11" id="KW-0274">FAD</keyword>
<comment type="function">
    <text evidence="10">Serves to protect the cell against DNA damage by alkyl hydroperoxides. It can use either NADH or NADPH as electron donor for direct reduction of redox dyes or of alkyl hydroperoxides when combined with the AhpC protein.</text>
</comment>
<dbReference type="SUPFAM" id="SSF52833">
    <property type="entry name" value="Thioredoxin-like"/>
    <property type="match status" value="2"/>
</dbReference>